<evidence type="ECO:0000313" key="2">
    <source>
        <dbReference type="EMBL" id="CAG6611493.1"/>
    </source>
</evidence>
<dbReference type="InterPro" id="IPR035901">
    <property type="entry name" value="GIY-YIG_endonuc_sf"/>
</dbReference>
<dbReference type="Pfam" id="PF26215">
    <property type="entry name" value="HTH_animal"/>
    <property type="match status" value="1"/>
</dbReference>
<dbReference type="Pfam" id="PF00078">
    <property type="entry name" value="RVT_1"/>
    <property type="match status" value="1"/>
</dbReference>
<dbReference type="PANTHER" id="PTHR21301">
    <property type="entry name" value="REVERSE TRANSCRIPTASE"/>
    <property type="match status" value="1"/>
</dbReference>
<proteinExistence type="predicted"/>
<accession>A0A8D8LRZ7</accession>
<evidence type="ECO:0000259" key="1">
    <source>
        <dbReference type="PROSITE" id="PS50878"/>
    </source>
</evidence>
<dbReference type="SUPFAM" id="SSF82771">
    <property type="entry name" value="GIY-YIG endonuclease"/>
    <property type="match status" value="1"/>
</dbReference>
<name>A0A8D8LRZ7_9HEMI</name>
<sequence length="614" mass="70242">MDLAADCEVALSSISLNCSKEKFGCKKVLVSMVNESVTRQRTVGSEICTLKALKGKIVDNEVVICKADKGNTVTLLNRNEYVDKMKDYIVNNNLVVTKEKHILNKYVAKVKRCISECPQILKGTPNVSNPQIPKLYGLPKLHKEGNPLRPVVSCVDAPSSEICKKFISVLPELLKFKSKYSINNNLCLIEKLKKVPKLPTNAKLISFDVKNLFPSIPINELKSIILNGTIHLSQSLKMEINKCLEVCLDQNFCTFQDVIYEIKKGLPIGSPISPLMAEIFMNHIENKIFNLGDPLISSIIYWYRYVDDVFAVVTCSKRQLNLLLRTLNTVNPHIQFTMELEENKSLNFLDLTIMRIQDQLEFSIYRKATCTDTVINKQSNHPDHIKYSAFFSMIHRLISVPMSVENYFKELSIIYTIAENNGYDRNEINVLLLKKLKKQKQELLYPKTENQDDVSWRKIKFVNKKSLILGNQFKKKNIKPAYYNEKTTGNYLINNKPTTNMEKKSGVYQVKCSDCDSIYIGLTTRSLEKRFSEHVVRPESHVAQHMAETGHSFCINNATLLHSERKARKLACLEMMYIKEAVVKNESNILNGQTTFNSYSPLLNVGHWYYKSST</sequence>
<dbReference type="Pfam" id="PF01541">
    <property type="entry name" value="GIY-YIG"/>
    <property type="match status" value="1"/>
</dbReference>
<dbReference type="EMBL" id="HBUF01021874">
    <property type="protein sequence ID" value="CAG6611493.1"/>
    <property type="molecule type" value="Transcribed_RNA"/>
</dbReference>
<dbReference type="InterPro" id="IPR000477">
    <property type="entry name" value="RT_dom"/>
</dbReference>
<dbReference type="InterPro" id="IPR000305">
    <property type="entry name" value="GIY-YIG_endonuc"/>
</dbReference>
<dbReference type="PANTHER" id="PTHR21301:SF10">
    <property type="entry name" value="REVERSE TRANSCRIPTASE DOMAIN-CONTAINING PROTEIN"/>
    <property type="match status" value="1"/>
</dbReference>
<reference evidence="2" key="1">
    <citation type="submission" date="2021-05" db="EMBL/GenBank/DDBJ databases">
        <authorList>
            <person name="Alioto T."/>
            <person name="Alioto T."/>
            <person name="Gomez Garrido J."/>
        </authorList>
    </citation>
    <scope>NUCLEOTIDE SEQUENCE</scope>
</reference>
<protein>
    <recommendedName>
        <fullName evidence="1">Reverse transcriptase domain-containing protein</fullName>
    </recommendedName>
</protein>
<feature type="domain" description="Reverse transcriptase" evidence="1">
    <location>
        <begin position="119"/>
        <end position="364"/>
    </location>
</feature>
<dbReference type="Gene3D" id="3.40.1440.10">
    <property type="entry name" value="GIY-YIG endonuclease"/>
    <property type="match status" value="1"/>
</dbReference>
<dbReference type="AlphaFoldDB" id="A0A8D8LRZ7"/>
<organism evidence="2">
    <name type="scientific">Cacopsylla melanoneura</name>
    <dbReference type="NCBI Taxonomy" id="428564"/>
    <lineage>
        <taxon>Eukaryota</taxon>
        <taxon>Metazoa</taxon>
        <taxon>Ecdysozoa</taxon>
        <taxon>Arthropoda</taxon>
        <taxon>Hexapoda</taxon>
        <taxon>Insecta</taxon>
        <taxon>Pterygota</taxon>
        <taxon>Neoptera</taxon>
        <taxon>Paraneoptera</taxon>
        <taxon>Hemiptera</taxon>
        <taxon>Sternorrhyncha</taxon>
        <taxon>Psylloidea</taxon>
        <taxon>Psyllidae</taxon>
        <taxon>Psyllinae</taxon>
        <taxon>Cacopsylla</taxon>
    </lineage>
</organism>
<dbReference type="PROSITE" id="PS50878">
    <property type="entry name" value="RT_POL"/>
    <property type="match status" value="1"/>
</dbReference>
<dbReference type="SMART" id="SM00465">
    <property type="entry name" value="GIYc"/>
    <property type="match status" value="1"/>
</dbReference>
<dbReference type="InterPro" id="IPR058912">
    <property type="entry name" value="HTH_animal"/>
</dbReference>